<dbReference type="InterPro" id="IPR001623">
    <property type="entry name" value="DnaJ_domain"/>
</dbReference>
<sequence length="222" mass="24681">MYRAPAALTVCTTSTARNSRRARRHYRGSARRRDHYRTLEIAYDASEADVKGAFRRLAKESHPDLHPGDASAVARFQRLVDAHSTLTDDSARRAYDAEIGNATSPLAKRPTSIRKSPTAPHAYPGGGSGVDGDTWNAWHYGDGDTVQRDPVFQTNRTRDGEKTTTTKWFERKIRSQEERNDAAAMNAVRQEKQNVVDRLKAKARARRAGRDVSGEQGGCVVS</sequence>
<evidence type="ECO:0000256" key="1">
    <source>
        <dbReference type="ARBA" id="ARBA00023186"/>
    </source>
</evidence>
<evidence type="ECO:0000313" key="4">
    <source>
        <dbReference type="EMBL" id="CAH0369287.1"/>
    </source>
</evidence>
<dbReference type="SUPFAM" id="SSF46565">
    <property type="entry name" value="Chaperone J-domain"/>
    <property type="match status" value="1"/>
</dbReference>
<keyword evidence="5" id="KW-1185">Reference proteome</keyword>
<name>A0A8J2SLG9_9STRA</name>
<dbReference type="SMART" id="SM00271">
    <property type="entry name" value="DnaJ"/>
    <property type="match status" value="1"/>
</dbReference>
<dbReference type="Pfam" id="PF00226">
    <property type="entry name" value="DnaJ"/>
    <property type="match status" value="1"/>
</dbReference>
<evidence type="ECO:0000313" key="5">
    <source>
        <dbReference type="Proteomes" id="UP000789595"/>
    </source>
</evidence>
<feature type="region of interest" description="Disordered" evidence="2">
    <location>
        <begin position="101"/>
        <end position="164"/>
    </location>
</feature>
<dbReference type="InterPro" id="IPR018253">
    <property type="entry name" value="DnaJ_domain_CS"/>
</dbReference>
<keyword evidence="1" id="KW-0143">Chaperone</keyword>
<comment type="caution">
    <text evidence="4">The sequence shown here is derived from an EMBL/GenBank/DDBJ whole genome shotgun (WGS) entry which is preliminary data.</text>
</comment>
<dbReference type="PANTHER" id="PTHR44145:SF3">
    <property type="entry name" value="DNAJ HOMOLOG SUBFAMILY A MEMBER 3, MITOCHONDRIAL"/>
    <property type="match status" value="1"/>
</dbReference>
<dbReference type="InterPro" id="IPR036869">
    <property type="entry name" value="J_dom_sf"/>
</dbReference>
<gene>
    <name evidence="4" type="ORF">PECAL_2P24070</name>
</gene>
<feature type="region of interest" description="Disordered" evidence="2">
    <location>
        <begin position="199"/>
        <end position="222"/>
    </location>
</feature>
<dbReference type="CDD" id="cd06257">
    <property type="entry name" value="DnaJ"/>
    <property type="match status" value="1"/>
</dbReference>
<evidence type="ECO:0000256" key="2">
    <source>
        <dbReference type="SAM" id="MobiDB-lite"/>
    </source>
</evidence>
<dbReference type="InterPro" id="IPR051938">
    <property type="entry name" value="Apopto_cytoskel_mod"/>
</dbReference>
<accession>A0A8J2SLG9</accession>
<dbReference type="PROSITE" id="PS50076">
    <property type="entry name" value="DNAJ_2"/>
    <property type="match status" value="1"/>
</dbReference>
<dbReference type="Gene3D" id="1.10.287.110">
    <property type="entry name" value="DnaJ domain"/>
    <property type="match status" value="1"/>
</dbReference>
<dbReference type="PRINTS" id="PR00625">
    <property type="entry name" value="JDOMAIN"/>
</dbReference>
<dbReference type="OrthoDB" id="10250354at2759"/>
<protein>
    <recommendedName>
        <fullName evidence="3">J domain-containing protein</fullName>
    </recommendedName>
</protein>
<dbReference type="AlphaFoldDB" id="A0A8J2SLG9"/>
<reference evidence="4" key="1">
    <citation type="submission" date="2021-11" db="EMBL/GenBank/DDBJ databases">
        <authorList>
            <consortium name="Genoscope - CEA"/>
            <person name="William W."/>
        </authorList>
    </citation>
    <scope>NUCLEOTIDE SEQUENCE</scope>
</reference>
<dbReference type="PROSITE" id="PS00636">
    <property type="entry name" value="DNAJ_1"/>
    <property type="match status" value="1"/>
</dbReference>
<dbReference type="EMBL" id="CAKKNE010000002">
    <property type="protein sequence ID" value="CAH0369287.1"/>
    <property type="molecule type" value="Genomic_DNA"/>
</dbReference>
<proteinExistence type="predicted"/>
<evidence type="ECO:0000259" key="3">
    <source>
        <dbReference type="PROSITE" id="PS50076"/>
    </source>
</evidence>
<feature type="domain" description="J" evidence="3">
    <location>
        <begin position="34"/>
        <end position="99"/>
    </location>
</feature>
<dbReference type="Proteomes" id="UP000789595">
    <property type="component" value="Unassembled WGS sequence"/>
</dbReference>
<organism evidence="4 5">
    <name type="scientific">Pelagomonas calceolata</name>
    <dbReference type="NCBI Taxonomy" id="35677"/>
    <lineage>
        <taxon>Eukaryota</taxon>
        <taxon>Sar</taxon>
        <taxon>Stramenopiles</taxon>
        <taxon>Ochrophyta</taxon>
        <taxon>Pelagophyceae</taxon>
        <taxon>Pelagomonadales</taxon>
        <taxon>Pelagomonadaceae</taxon>
        <taxon>Pelagomonas</taxon>
    </lineage>
</organism>
<dbReference type="PANTHER" id="PTHR44145">
    <property type="entry name" value="DNAJ HOMOLOG SUBFAMILY A MEMBER 3, MITOCHONDRIAL"/>
    <property type="match status" value="1"/>
</dbReference>